<proteinExistence type="predicted"/>
<dbReference type="HOGENOM" id="CLU_091272_0_0_0"/>
<accession>E8U9T1</accession>
<keyword evidence="4" id="KW-1185">Reference proteome</keyword>
<dbReference type="Proteomes" id="UP000008635">
    <property type="component" value="Chromosome"/>
</dbReference>
<dbReference type="eggNOG" id="COG3121">
    <property type="taxonomic scope" value="Bacteria"/>
</dbReference>
<name>E8U9T1_DEIML</name>
<dbReference type="EMBL" id="CP002454">
    <property type="protein sequence ID" value="ADV67820.1"/>
    <property type="molecule type" value="Genomic_DNA"/>
</dbReference>
<dbReference type="RefSeq" id="WP_013557325.1">
    <property type="nucleotide sequence ID" value="NC_014958.1"/>
</dbReference>
<dbReference type="KEGG" id="dmr:Deima_2180"/>
<protein>
    <recommendedName>
        <fullName evidence="2">CARDB domain-containing protein</fullName>
    </recommendedName>
</protein>
<gene>
    <name evidence="3" type="ordered locus">Deima_2180</name>
</gene>
<reference evidence="4" key="2">
    <citation type="submission" date="2011-01" db="EMBL/GenBank/DDBJ databases">
        <title>The complete genome of Deinococcus maricopensis DSM 21211.</title>
        <authorList>
            <consortium name="US DOE Joint Genome Institute (JGI-PGF)"/>
            <person name="Lucas S."/>
            <person name="Copeland A."/>
            <person name="Lapidus A."/>
            <person name="Goodwin L."/>
            <person name="Pitluck S."/>
            <person name="Kyrpides N."/>
            <person name="Mavromatis K."/>
            <person name="Pagani I."/>
            <person name="Ivanova N."/>
            <person name="Ovchinnikova G."/>
            <person name="Zeytun A."/>
            <person name="Detter J.C."/>
            <person name="Han C."/>
            <person name="Land M."/>
            <person name="Hauser L."/>
            <person name="Markowitz V."/>
            <person name="Cheng J.-F."/>
            <person name="Hugenholtz P."/>
            <person name="Woyke T."/>
            <person name="Wu D."/>
            <person name="Pukall R."/>
            <person name="Gehrich-Schroeter G."/>
            <person name="Brambilla E."/>
            <person name="Klenk H.-P."/>
            <person name="Eisen J.A."/>
        </authorList>
    </citation>
    <scope>NUCLEOTIDE SEQUENCE [LARGE SCALE GENOMIC DNA]</scope>
    <source>
        <strain evidence="4">DSM 21211 / LMG 22137 / NRRL B-23946 / LB-34</strain>
    </source>
</reference>
<sequence precursor="true">MARLRVRSLLALAALLGSAASARVSVGSPLFVSATAAPGETIKGTLLLQNTASTPARARLYLTDYRFSPEGGRQFDAPGSHPRSSGPWVSLGQEVVVVPANGTLEVPYTIHVPERVAQTGSYWNLVMVEPVDENDALVSGALPSGMTFKQVTRYAVQLLTNVGADAKPVVAFKNPVINKSTAGKPLLNVTLENTGTQYVALNVYAEVYAAGKLVRRVDVEGSRLYPGTSEREAIELPLTEVGDYQILVVADGGENKLFGVRYNLNIPK</sequence>
<evidence type="ECO:0000313" key="4">
    <source>
        <dbReference type="Proteomes" id="UP000008635"/>
    </source>
</evidence>
<organism evidence="3 4">
    <name type="scientific">Deinococcus maricopensis (strain DSM 21211 / LMG 22137 / NRRL B-23946 / LB-34)</name>
    <dbReference type="NCBI Taxonomy" id="709986"/>
    <lineage>
        <taxon>Bacteria</taxon>
        <taxon>Thermotogati</taxon>
        <taxon>Deinococcota</taxon>
        <taxon>Deinococci</taxon>
        <taxon>Deinococcales</taxon>
        <taxon>Deinococcaceae</taxon>
        <taxon>Deinococcus</taxon>
    </lineage>
</organism>
<dbReference type="Pfam" id="PF07705">
    <property type="entry name" value="CARDB"/>
    <property type="match status" value="1"/>
</dbReference>
<dbReference type="AlphaFoldDB" id="E8U9T1"/>
<evidence type="ECO:0000259" key="2">
    <source>
        <dbReference type="Pfam" id="PF07705"/>
    </source>
</evidence>
<dbReference type="OrthoDB" id="1119204at2"/>
<evidence type="ECO:0000256" key="1">
    <source>
        <dbReference type="SAM" id="SignalP"/>
    </source>
</evidence>
<dbReference type="STRING" id="709986.Deima_2180"/>
<reference evidence="3 4" key="1">
    <citation type="journal article" date="2011" name="Stand. Genomic Sci.">
        <title>Complete genome sequence of Deinococcus maricopensis type strain (LB-34).</title>
        <authorList>
            <person name="Pukall R."/>
            <person name="Zeytun A."/>
            <person name="Lucas S."/>
            <person name="Lapidus A."/>
            <person name="Hammon N."/>
            <person name="Deshpande S."/>
            <person name="Nolan M."/>
            <person name="Cheng J.F."/>
            <person name="Pitluck S."/>
            <person name="Liolios K."/>
            <person name="Pagani I."/>
            <person name="Mikhailova N."/>
            <person name="Ivanova N."/>
            <person name="Mavromatis K."/>
            <person name="Pati A."/>
            <person name="Tapia R."/>
            <person name="Han C."/>
            <person name="Goodwin L."/>
            <person name="Chen A."/>
            <person name="Palaniappan K."/>
            <person name="Land M."/>
            <person name="Hauser L."/>
            <person name="Chang Y.J."/>
            <person name="Jeffries C.D."/>
            <person name="Brambilla E.M."/>
            <person name="Rohde M."/>
            <person name="Goker M."/>
            <person name="Detter J.C."/>
            <person name="Woyke T."/>
            <person name="Bristow J."/>
            <person name="Eisen J.A."/>
            <person name="Markowitz V."/>
            <person name="Hugenholtz P."/>
            <person name="Kyrpides N.C."/>
            <person name="Klenk H.P."/>
        </authorList>
    </citation>
    <scope>NUCLEOTIDE SEQUENCE [LARGE SCALE GENOMIC DNA]</scope>
    <source>
        <strain evidence="4">DSM 21211 / LMG 22137 / NRRL B-23946 / LB-34</strain>
    </source>
</reference>
<keyword evidence="1" id="KW-0732">Signal</keyword>
<dbReference type="InterPro" id="IPR011635">
    <property type="entry name" value="CARDB"/>
</dbReference>
<feature type="signal peptide" evidence="1">
    <location>
        <begin position="1"/>
        <end position="22"/>
    </location>
</feature>
<feature type="chain" id="PRO_5003232486" description="CARDB domain-containing protein" evidence="1">
    <location>
        <begin position="23"/>
        <end position="268"/>
    </location>
</feature>
<feature type="domain" description="CARDB" evidence="2">
    <location>
        <begin position="187"/>
        <end position="253"/>
    </location>
</feature>
<evidence type="ECO:0000313" key="3">
    <source>
        <dbReference type="EMBL" id="ADV67820.1"/>
    </source>
</evidence>